<feature type="domain" description="Retrovirus-related Pol polyprotein from transposon TNT 1-94-like beta-barrel" evidence="1">
    <location>
        <begin position="234"/>
        <end position="315"/>
    </location>
</feature>
<dbReference type="AlphaFoldDB" id="A0A438GNT0"/>
<dbReference type="Proteomes" id="UP000288805">
    <property type="component" value="Unassembled WGS sequence"/>
</dbReference>
<reference evidence="2 3" key="1">
    <citation type="journal article" date="2018" name="PLoS Genet.">
        <title>Population sequencing reveals clonal diversity and ancestral inbreeding in the grapevine cultivar Chardonnay.</title>
        <authorList>
            <person name="Roach M.J."/>
            <person name="Johnson D.L."/>
            <person name="Bohlmann J."/>
            <person name="van Vuuren H.J."/>
            <person name="Jones S.J."/>
            <person name="Pretorius I.S."/>
            <person name="Schmidt S.A."/>
            <person name="Borneman A.R."/>
        </authorList>
    </citation>
    <scope>NUCLEOTIDE SEQUENCE [LARGE SCALE GENOMIC DNA]</scope>
    <source>
        <strain evidence="3">cv. Chardonnay</strain>
        <tissue evidence="2">Leaf</tissue>
    </source>
</reference>
<dbReference type="PANTHER" id="PTHR47592">
    <property type="entry name" value="PBF68 PROTEIN"/>
    <property type="match status" value="1"/>
</dbReference>
<evidence type="ECO:0000313" key="3">
    <source>
        <dbReference type="Proteomes" id="UP000288805"/>
    </source>
</evidence>
<organism evidence="2 3">
    <name type="scientific">Vitis vinifera</name>
    <name type="common">Grape</name>
    <dbReference type="NCBI Taxonomy" id="29760"/>
    <lineage>
        <taxon>Eukaryota</taxon>
        <taxon>Viridiplantae</taxon>
        <taxon>Streptophyta</taxon>
        <taxon>Embryophyta</taxon>
        <taxon>Tracheophyta</taxon>
        <taxon>Spermatophyta</taxon>
        <taxon>Magnoliopsida</taxon>
        <taxon>eudicotyledons</taxon>
        <taxon>Gunneridae</taxon>
        <taxon>Pentapetalae</taxon>
        <taxon>rosids</taxon>
        <taxon>Vitales</taxon>
        <taxon>Vitaceae</taxon>
        <taxon>Viteae</taxon>
        <taxon>Vitis</taxon>
    </lineage>
</organism>
<dbReference type="InterPro" id="IPR054722">
    <property type="entry name" value="PolX-like_BBD"/>
</dbReference>
<protein>
    <submittedName>
        <fullName evidence="2">Retrovirus-related Pol polyprotein from transposon TNT 1-94</fullName>
    </submittedName>
</protein>
<comment type="caution">
    <text evidence="2">The sequence shown here is derived from an EMBL/GenBank/DDBJ whole genome shotgun (WGS) entry which is preliminary data.</text>
</comment>
<dbReference type="Pfam" id="PF22936">
    <property type="entry name" value="Pol_BBD"/>
    <property type="match status" value="1"/>
</dbReference>
<evidence type="ECO:0000313" key="2">
    <source>
        <dbReference type="EMBL" id="RVW73869.1"/>
    </source>
</evidence>
<evidence type="ECO:0000259" key="1">
    <source>
        <dbReference type="Pfam" id="PF22936"/>
    </source>
</evidence>
<accession>A0A438GNT0</accession>
<dbReference type="PANTHER" id="PTHR47592:SF27">
    <property type="entry name" value="OS08G0421700 PROTEIN"/>
    <property type="match status" value="1"/>
</dbReference>
<sequence length="475" mass="54290">MAIESDNVVMDGLAQVATPTVARVPTLPTIVPISVSPREKLEKFSRLNFKRWQQKMLFYLTTLNLTRFLTENTPKLREDKLDIQVFSVVDAWKYSDFLGRNYVMNGLPDSLYNVYSNNKTTKELWASPDWKYKTKNVGAEKFIVDRFLDYKMVDSKTVIIEDLKEGANSLNEAKANFVEHCQSSKAKKNNNKWKGYKLRLKGGISKKSKFQRKHIDLTVIVSEVNLVGSNPKEWWIDTGATSHVCFDKKLFSIFEPIENGEKVFMGNSAISEIKGQRKVILKMTFGKELTLTNVLYGPKIRKNLVFGSLLNNHGFQLVFESNKFVLSKSEMYVGKGYMSDGMWKLNVMTIIESNMNKASTSTYILEFSNLWHGSDVNWISNVKDSKSTSGYVFTLRGAVVSWKSSKQTSTEQYNNSKSRHIHHKHNTIRQLLSIGVIYVDYVKSKDNIVDLLTKGLNGELVEKSSKGMRLKPIKE</sequence>
<proteinExistence type="predicted"/>
<dbReference type="EMBL" id="QGNW01000381">
    <property type="protein sequence ID" value="RVW73869.1"/>
    <property type="molecule type" value="Genomic_DNA"/>
</dbReference>
<dbReference type="CDD" id="cd09272">
    <property type="entry name" value="RNase_HI_RT_Ty1"/>
    <property type="match status" value="1"/>
</dbReference>
<name>A0A438GNT0_VITVI</name>
<gene>
    <name evidence="2" type="primary">POLX_3799</name>
    <name evidence="2" type="ORF">CK203_059908</name>
</gene>
<dbReference type="Pfam" id="PF14223">
    <property type="entry name" value="Retrotran_gag_2"/>
    <property type="match status" value="1"/>
</dbReference>